<comment type="caution">
    <text evidence="2">The sequence shown here is derived from an EMBL/GenBank/DDBJ whole genome shotgun (WGS) entry which is preliminary data.</text>
</comment>
<gene>
    <name evidence="2" type="ORF">C4D60_Mb09t18980</name>
</gene>
<proteinExistence type="predicted"/>
<feature type="compositionally biased region" description="Polar residues" evidence="1">
    <location>
        <begin position="160"/>
        <end position="183"/>
    </location>
</feature>
<evidence type="ECO:0000313" key="2">
    <source>
        <dbReference type="EMBL" id="THU47753.1"/>
    </source>
</evidence>
<feature type="region of interest" description="Disordered" evidence="1">
    <location>
        <begin position="116"/>
        <end position="183"/>
    </location>
</feature>
<keyword evidence="3" id="KW-1185">Reference proteome</keyword>
<dbReference type="EMBL" id="PYDT01000010">
    <property type="protein sequence ID" value="THU47753.1"/>
    <property type="molecule type" value="Genomic_DNA"/>
</dbReference>
<evidence type="ECO:0000313" key="3">
    <source>
        <dbReference type="Proteomes" id="UP000317650"/>
    </source>
</evidence>
<dbReference type="AlphaFoldDB" id="A0A4S8IHI8"/>
<protein>
    <submittedName>
        <fullName evidence="2">Uncharacterized protein</fullName>
    </submittedName>
</protein>
<name>A0A4S8IHI8_MUSBA</name>
<organism evidence="2 3">
    <name type="scientific">Musa balbisiana</name>
    <name type="common">Banana</name>
    <dbReference type="NCBI Taxonomy" id="52838"/>
    <lineage>
        <taxon>Eukaryota</taxon>
        <taxon>Viridiplantae</taxon>
        <taxon>Streptophyta</taxon>
        <taxon>Embryophyta</taxon>
        <taxon>Tracheophyta</taxon>
        <taxon>Spermatophyta</taxon>
        <taxon>Magnoliopsida</taxon>
        <taxon>Liliopsida</taxon>
        <taxon>Zingiberales</taxon>
        <taxon>Musaceae</taxon>
        <taxon>Musa</taxon>
    </lineage>
</organism>
<feature type="compositionally biased region" description="Basic and acidic residues" evidence="1">
    <location>
        <begin position="121"/>
        <end position="137"/>
    </location>
</feature>
<evidence type="ECO:0000256" key="1">
    <source>
        <dbReference type="SAM" id="MobiDB-lite"/>
    </source>
</evidence>
<reference evidence="2 3" key="1">
    <citation type="journal article" date="2019" name="Nat. Plants">
        <title>Genome sequencing of Musa balbisiana reveals subgenome evolution and function divergence in polyploid bananas.</title>
        <authorList>
            <person name="Yao X."/>
        </authorList>
    </citation>
    <scope>NUCLEOTIDE SEQUENCE [LARGE SCALE GENOMIC DNA]</scope>
    <source>
        <strain evidence="3">cv. DH-PKW</strain>
        <tissue evidence="2">Leaves</tissue>
    </source>
</reference>
<dbReference type="Proteomes" id="UP000317650">
    <property type="component" value="Chromosome 9"/>
</dbReference>
<sequence>MTTLKLYELESGIGFSRIWIRGGVNTESYKEALKATESIDPPSLGFLKPSDFPGTLSHQVAVIKQHNVQIQLLIQIAEDIKGIRTELQTIRELQQTRSIQSQVVPDDLITKLANLNLGPSERPKETKDQKLQEKPEENIQCQTATWAIHSQEPKLKHTSPRTANRPSSTTTAIHEGKSGNSTN</sequence>
<accession>A0A4S8IHI8</accession>